<accession>A0A0E0FCN6</accession>
<dbReference type="PROSITE" id="PS50011">
    <property type="entry name" value="PROTEIN_KINASE_DOM"/>
    <property type="match status" value="1"/>
</dbReference>
<feature type="domain" description="Protein kinase" evidence="1">
    <location>
        <begin position="1"/>
        <end position="205"/>
    </location>
</feature>
<reference evidence="2" key="2">
    <citation type="submission" date="2018-05" db="EMBL/GenBank/DDBJ databases">
        <title>OmerRS3 (Oryza meridionalis Reference Sequence Version 3).</title>
        <authorList>
            <person name="Zhang J."/>
            <person name="Kudrna D."/>
            <person name="Lee S."/>
            <person name="Talag J."/>
            <person name="Welchert J."/>
            <person name="Wing R.A."/>
        </authorList>
    </citation>
    <scope>NUCLEOTIDE SEQUENCE [LARGE SCALE GENOMIC DNA]</scope>
    <source>
        <strain evidence="2">cv. OR44</strain>
    </source>
</reference>
<dbReference type="PANTHER" id="PTHR48007">
    <property type="entry name" value="LEUCINE-RICH REPEAT RECEPTOR-LIKE PROTEIN KINASE PXC1"/>
    <property type="match status" value="1"/>
</dbReference>
<reference evidence="2" key="1">
    <citation type="submission" date="2015-04" db="UniProtKB">
        <authorList>
            <consortium name="EnsemblPlants"/>
        </authorList>
    </citation>
    <scope>IDENTIFICATION</scope>
</reference>
<dbReference type="Gene3D" id="1.10.510.10">
    <property type="entry name" value="Transferase(Phosphotransferase) domain 1"/>
    <property type="match status" value="1"/>
</dbReference>
<dbReference type="InterPro" id="IPR046959">
    <property type="entry name" value="PRK1-6/SRF4-like"/>
</dbReference>
<dbReference type="STRING" id="40149.A0A0E0FCN6"/>
<dbReference type="Proteomes" id="UP000008021">
    <property type="component" value="Chromosome 12"/>
</dbReference>
<dbReference type="SUPFAM" id="SSF56112">
    <property type="entry name" value="Protein kinase-like (PK-like)"/>
    <property type="match status" value="1"/>
</dbReference>
<dbReference type="GO" id="GO:0005524">
    <property type="term" value="F:ATP binding"/>
    <property type="evidence" value="ECO:0007669"/>
    <property type="project" value="InterPro"/>
</dbReference>
<dbReference type="EnsemblPlants" id="OMERI12G09840.1">
    <property type="protein sequence ID" value="OMERI12G09840.1"/>
    <property type="gene ID" value="OMERI12G09840"/>
</dbReference>
<evidence type="ECO:0000313" key="3">
    <source>
        <dbReference type="Proteomes" id="UP000008021"/>
    </source>
</evidence>
<organism evidence="2">
    <name type="scientific">Oryza meridionalis</name>
    <dbReference type="NCBI Taxonomy" id="40149"/>
    <lineage>
        <taxon>Eukaryota</taxon>
        <taxon>Viridiplantae</taxon>
        <taxon>Streptophyta</taxon>
        <taxon>Embryophyta</taxon>
        <taxon>Tracheophyta</taxon>
        <taxon>Spermatophyta</taxon>
        <taxon>Magnoliopsida</taxon>
        <taxon>Liliopsida</taxon>
        <taxon>Poales</taxon>
        <taxon>Poaceae</taxon>
        <taxon>BOP clade</taxon>
        <taxon>Oryzoideae</taxon>
        <taxon>Oryzeae</taxon>
        <taxon>Oryzinae</taxon>
        <taxon>Oryza</taxon>
    </lineage>
</organism>
<sequence length="205" mass="21948">MELSRSLKSLCRLSPCQHRSGTIGQARIFRQQKGGEQIKTREKLLLPRIEHRTNFDDTSITNVQRDLYLFIHRRSGIPRLAHNNIKSTNILLGKAGKAWLADYGLAQVVSSLAAAAASSAWYRAPEAPPVPRPWASQKGDVYAFGVVLSCPGSELPNGDAAVPTSCGHGCVIPLGETSGHSNSSEEKMSRAAVVAIVAGDFAGTG</sequence>
<evidence type="ECO:0000313" key="2">
    <source>
        <dbReference type="EnsemblPlants" id="OMERI12G09840.1"/>
    </source>
</evidence>
<dbReference type="AlphaFoldDB" id="A0A0E0FCN6"/>
<proteinExistence type="predicted"/>
<dbReference type="Gramene" id="OMERI12G09840.1">
    <property type="protein sequence ID" value="OMERI12G09840.1"/>
    <property type="gene ID" value="OMERI12G09840"/>
</dbReference>
<protein>
    <recommendedName>
        <fullName evidence="1">Protein kinase domain-containing protein</fullName>
    </recommendedName>
</protein>
<dbReference type="PANTHER" id="PTHR48007:SF9">
    <property type="entry name" value="PROTEIN KINASE DOMAIN-CONTAINING PROTEIN"/>
    <property type="match status" value="1"/>
</dbReference>
<keyword evidence="3" id="KW-1185">Reference proteome</keyword>
<dbReference type="HOGENOM" id="CLU_1339396_0_0_1"/>
<dbReference type="InterPro" id="IPR011009">
    <property type="entry name" value="Kinase-like_dom_sf"/>
</dbReference>
<dbReference type="InterPro" id="IPR000719">
    <property type="entry name" value="Prot_kinase_dom"/>
</dbReference>
<evidence type="ECO:0000259" key="1">
    <source>
        <dbReference type="PROSITE" id="PS50011"/>
    </source>
</evidence>
<dbReference type="Pfam" id="PF00069">
    <property type="entry name" value="Pkinase"/>
    <property type="match status" value="1"/>
</dbReference>
<name>A0A0E0FCN6_9ORYZ</name>
<dbReference type="GO" id="GO:0004672">
    <property type="term" value="F:protein kinase activity"/>
    <property type="evidence" value="ECO:0007669"/>
    <property type="project" value="InterPro"/>
</dbReference>